<evidence type="ECO:0000256" key="3">
    <source>
        <dbReference type="ARBA" id="ARBA00022833"/>
    </source>
</evidence>
<evidence type="ECO:0000259" key="4">
    <source>
        <dbReference type="Pfam" id="PF04500"/>
    </source>
</evidence>
<evidence type="ECO:0000313" key="6">
    <source>
        <dbReference type="WBParaSite" id="jg17201"/>
    </source>
</evidence>
<keyword evidence="2" id="KW-0863">Zinc-finger</keyword>
<keyword evidence="1" id="KW-0479">Metal-binding</keyword>
<feature type="domain" description="FLYWCH-type" evidence="4">
    <location>
        <begin position="8"/>
        <end position="53"/>
    </location>
</feature>
<dbReference type="GO" id="GO:0008270">
    <property type="term" value="F:zinc ion binding"/>
    <property type="evidence" value="ECO:0007669"/>
    <property type="project" value="UniProtKB-KW"/>
</dbReference>
<keyword evidence="5" id="KW-1185">Reference proteome</keyword>
<dbReference type="InterPro" id="IPR007588">
    <property type="entry name" value="Znf_FLYWCH"/>
</dbReference>
<protein>
    <submittedName>
        <fullName evidence="6">FLYWCH-type domain-containing protein</fullName>
    </submittedName>
</protein>
<keyword evidence="3" id="KW-0862">Zinc</keyword>
<proteinExistence type="predicted"/>
<reference evidence="6" key="1">
    <citation type="submission" date="2022-11" db="UniProtKB">
        <authorList>
            <consortium name="WormBaseParasite"/>
        </authorList>
    </citation>
    <scope>IDENTIFICATION</scope>
</reference>
<name>A0A915D9Y0_9BILA</name>
<dbReference type="Proteomes" id="UP000887574">
    <property type="component" value="Unplaced"/>
</dbReference>
<evidence type="ECO:0000256" key="1">
    <source>
        <dbReference type="ARBA" id="ARBA00022723"/>
    </source>
</evidence>
<dbReference type="Pfam" id="PF04500">
    <property type="entry name" value="FLYWCH"/>
    <property type="match status" value="1"/>
</dbReference>
<evidence type="ECO:0000313" key="5">
    <source>
        <dbReference type="Proteomes" id="UP000887574"/>
    </source>
</evidence>
<dbReference type="AlphaFoldDB" id="A0A915D9Y0"/>
<evidence type="ECO:0000256" key="2">
    <source>
        <dbReference type="ARBA" id="ARBA00022771"/>
    </source>
</evidence>
<dbReference type="WBParaSite" id="jg17201">
    <property type="protein sequence ID" value="jg17201"/>
    <property type="gene ID" value="jg17201"/>
</dbReference>
<sequence>MENLKAEHNGFLFVKHILSKPNGEKEYWTCDKHLMKDGGCKARLHTVVQGDVFVKLLGHLNKTGGQNHAVNPVAKALAEIKSCVKEKAITSQDNIVLDSRLVCLDAPSLLNNHC</sequence>
<accession>A0A915D9Y0</accession>
<organism evidence="5 6">
    <name type="scientific">Ditylenchus dipsaci</name>
    <dbReference type="NCBI Taxonomy" id="166011"/>
    <lineage>
        <taxon>Eukaryota</taxon>
        <taxon>Metazoa</taxon>
        <taxon>Ecdysozoa</taxon>
        <taxon>Nematoda</taxon>
        <taxon>Chromadorea</taxon>
        <taxon>Rhabditida</taxon>
        <taxon>Tylenchina</taxon>
        <taxon>Tylenchomorpha</taxon>
        <taxon>Sphaerularioidea</taxon>
        <taxon>Anguinidae</taxon>
        <taxon>Anguininae</taxon>
        <taxon>Ditylenchus</taxon>
    </lineage>
</organism>
<dbReference type="Gene3D" id="2.20.25.240">
    <property type="match status" value="1"/>
</dbReference>